<accession>A0AA86UHE0</accession>
<evidence type="ECO:0000256" key="1">
    <source>
        <dbReference type="SAM" id="Phobius"/>
    </source>
</evidence>
<proteinExistence type="predicted"/>
<name>A0AA86UHE0_9EUKA</name>
<protein>
    <submittedName>
        <fullName evidence="2">Uncharacterized protein</fullName>
    </submittedName>
</protein>
<evidence type="ECO:0000313" key="3">
    <source>
        <dbReference type="EMBL" id="CAL6017232.1"/>
    </source>
</evidence>
<keyword evidence="4" id="KW-1185">Reference proteome</keyword>
<organism evidence="2">
    <name type="scientific">Hexamita inflata</name>
    <dbReference type="NCBI Taxonomy" id="28002"/>
    <lineage>
        <taxon>Eukaryota</taxon>
        <taxon>Metamonada</taxon>
        <taxon>Diplomonadida</taxon>
        <taxon>Hexamitidae</taxon>
        <taxon>Hexamitinae</taxon>
        <taxon>Hexamita</taxon>
    </lineage>
</organism>
<dbReference type="AlphaFoldDB" id="A0AA86UHE0"/>
<keyword evidence="1" id="KW-0812">Transmembrane</keyword>
<reference evidence="2" key="1">
    <citation type="submission" date="2023-06" db="EMBL/GenBank/DDBJ databases">
        <authorList>
            <person name="Kurt Z."/>
        </authorList>
    </citation>
    <scope>NUCLEOTIDE SEQUENCE</scope>
</reference>
<gene>
    <name evidence="3" type="ORF">HINF_LOCUS25888</name>
    <name evidence="2" type="ORF">HINF_LOCUS27918</name>
</gene>
<feature type="transmembrane region" description="Helical" evidence="1">
    <location>
        <begin position="507"/>
        <end position="529"/>
    </location>
</feature>
<reference evidence="3 4" key="2">
    <citation type="submission" date="2024-07" db="EMBL/GenBank/DDBJ databases">
        <authorList>
            <person name="Akdeniz Z."/>
        </authorList>
    </citation>
    <scope>NUCLEOTIDE SEQUENCE [LARGE SCALE GENOMIC DNA]</scope>
</reference>
<sequence length="535" mass="61920">MYTVILMASVSSSFSDCYSAKSYLNINSLTNQVELHLIPFERLERITSENLCKMYFPGKLVIVQIHFDDISFPKTGKEVNFIYQFNQKIVVTFQLTQMDYLHIADKQNAMYELWYDVSLVKVNNSINSIHLIKFDGRECFTYIDMVYTIYDNITINVIPNMCRVKFDNTLEVYLEFQDNSINNQIRIYPCQSDCDPNEFQISSTNFSEITTYKIHKSDSIATQLSSFYKNFIHNRLIPISFNIKYRVNGSYTIISKNFDNKTARDTWGCTSDPHLILASTLNPNNLFIQFRDSLENKMTCDTKQATTVVINDYVWDDEISYRVQRSLPISEFNQQVGVTFDTSETLKRLRSRYSSKTMSLTVISYLFDSTVLWEISCFDIVYLGCISQATLHLYSSNMCISYQFDDSPLCANQVLSSSSKNTFGLFYTQNGINHLWFFRFNYEINYSVKTQKFFFNCSMYSNEKERNCKIGMETAKKKLKQGPIGFGIISKFESIVFWTTVSECRGIYIPAICAAGVMITVGAIFVIWAKISTSK</sequence>
<keyword evidence="1" id="KW-1133">Transmembrane helix</keyword>
<dbReference type="EMBL" id="CATOUU010000675">
    <property type="protein sequence ID" value="CAI9940273.1"/>
    <property type="molecule type" value="Genomic_DNA"/>
</dbReference>
<evidence type="ECO:0000313" key="2">
    <source>
        <dbReference type="EMBL" id="CAI9940273.1"/>
    </source>
</evidence>
<dbReference type="EMBL" id="CAXDID020000078">
    <property type="protein sequence ID" value="CAL6017232.1"/>
    <property type="molecule type" value="Genomic_DNA"/>
</dbReference>
<keyword evidence="1" id="KW-0472">Membrane</keyword>
<evidence type="ECO:0000313" key="4">
    <source>
        <dbReference type="Proteomes" id="UP001642409"/>
    </source>
</evidence>
<comment type="caution">
    <text evidence="2">The sequence shown here is derived from an EMBL/GenBank/DDBJ whole genome shotgun (WGS) entry which is preliminary data.</text>
</comment>
<dbReference type="Proteomes" id="UP001642409">
    <property type="component" value="Unassembled WGS sequence"/>
</dbReference>